<dbReference type="Proteomes" id="UP000265520">
    <property type="component" value="Unassembled WGS sequence"/>
</dbReference>
<name>A0A392NP08_9FABA</name>
<reference evidence="2 3" key="1">
    <citation type="journal article" date="2018" name="Front. Plant Sci.">
        <title>Red Clover (Trifolium pratense) and Zigzag Clover (T. medium) - A Picture of Genomic Similarities and Differences.</title>
        <authorList>
            <person name="Dluhosova J."/>
            <person name="Istvanek J."/>
            <person name="Nedelnik J."/>
            <person name="Repkova J."/>
        </authorList>
    </citation>
    <scope>NUCLEOTIDE SEQUENCE [LARGE SCALE GENOMIC DNA]</scope>
    <source>
        <strain evidence="3">cv. 10/8</strain>
        <tissue evidence="2">Leaf</tissue>
    </source>
</reference>
<feature type="compositionally biased region" description="Basic and acidic residues" evidence="1">
    <location>
        <begin position="1"/>
        <end position="10"/>
    </location>
</feature>
<evidence type="ECO:0000256" key="1">
    <source>
        <dbReference type="SAM" id="MobiDB-lite"/>
    </source>
</evidence>
<sequence>MSADEAKSDAAEIEEVAETTSPVMESPSPDDKVFAEFMGPRAIRL</sequence>
<dbReference type="EMBL" id="LXQA010045406">
    <property type="protein sequence ID" value="MCI01162.1"/>
    <property type="molecule type" value="Genomic_DNA"/>
</dbReference>
<feature type="non-terminal residue" evidence="2">
    <location>
        <position position="45"/>
    </location>
</feature>
<evidence type="ECO:0000313" key="3">
    <source>
        <dbReference type="Proteomes" id="UP000265520"/>
    </source>
</evidence>
<proteinExistence type="predicted"/>
<comment type="caution">
    <text evidence="2">The sequence shown here is derived from an EMBL/GenBank/DDBJ whole genome shotgun (WGS) entry which is preliminary data.</text>
</comment>
<dbReference type="AlphaFoldDB" id="A0A392NP08"/>
<accession>A0A392NP08</accession>
<protein>
    <submittedName>
        <fullName evidence="2">Uncharacterized protein</fullName>
    </submittedName>
</protein>
<keyword evidence="3" id="KW-1185">Reference proteome</keyword>
<organism evidence="2 3">
    <name type="scientific">Trifolium medium</name>
    <dbReference type="NCBI Taxonomy" id="97028"/>
    <lineage>
        <taxon>Eukaryota</taxon>
        <taxon>Viridiplantae</taxon>
        <taxon>Streptophyta</taxon>
        <taxon>Embryophyta</taxon>
        <taxon>Tracheophyta</taxon>
        <taxon>Spermatophyta</taxon>
        <taxon>Magnoliopsida</taxon>
        <taxon>eudicotyledons</taxon>
        <taxon>Gunneridae</taxon>
        <taxon>Pentapetalae</taxon>
        <taxon>rosids</taxon>
        <taxon>fabids</taxon>
        <taxon>Fabales</taxon>
        <taxon>Fabaceae</taxon>
        <taxon>Papilionoideae</taxon>
        <taxon>50 kb inversion clade</taxon>
        <taxon>NPAAA clade</taxon>
        <taxon>Hologalegina</taxon>
        <taxon>IRL clade</taxon>
        <taxon>Trifolieae</taxon>
        <taxon>Trifolium</taxon>
    </lineage>
</organism>
<evidence type="ECO:0000313" key="2">
    <source>
        <dbReference type="EMBL" id="MCI01162.1"/>
    </source>
</evidence>
<feature type="region of interest" description="Disordered" evidence="1">
    <location>
        <begin position="1"/>
        <end position="33"/>
    </location>
</feature>